<dbReference type="InterPro" id="IPR053135">
    <property type="entry name" value="AKR2_Oxidoreductase"/>
</dbReference>
<dbReference type="PROSITE" id="PS00198">
    <property type="entry name" value="4FE4S_FER_1"/>
    <property type="match status" value="1"/>
</dbReference>
<dbReference type="PRINTS" id="PR00069">
    <property type="entry name" value="ALDKETRDTASE"/>
</dbReference>
<dbReference type="STRING" id="1120920.SAMN03080599_00982"/>
<dbReference type="InterPro" id="IPR017896">
    <property type="entry name" value="4Fe4S_Fe-S-bd"/>
</dbReference>
<dbReference type="Proteomes" id="UP000199208">
    <property type="component" value="Unassembled WGS sequence"/>
</dbReference>
<evidence type="ECO:0000259" key="4">
    <source>
        <dbReference type="PROSITE" id="PS51379"/>
    </source>
</evidence>
<dbReference type="InterPro" id="IPR023210">
    <property type="entry name" value="NADP_OxRdtase_dom"/>
</dbReference>
<dbReference type="SUPFAM" id="SSF54862">
    <property type="entry name" value="4Fe-4S ferredoxins"/>
    <property type="match status" value="1"/>
</dbReference>
<dbReference type="Gene3D" id="3.20.20.100">
    <property type="entry name" value="NADP-dependent oxidoreductase domain"/>
    <property type="match status" value="1"/>
</dbReference>
<accession>A0A1G5RX12</accession>
<dbReference type="GO" id="GO:0046872">
    <property type="term" value="F:metal ion binding"/>
    <property type="evidence" value="ECO:0007669"/>
    <property type="project" value="UniProtKB-KW"/>
</dbReference>
<dbReference type="InterPro" id="IPR036812">
    <property type="entry name" value="NAD(P)_OxRdtase_dom_sf"/>
</dbReference>
<feature type="domain" description="4Fe-4S ferredoxin-type" evidence="4">
    <location>
        <begin position="273"/>
        <end position="302"/>
    </location>
</feature>
<dbReference type="AlphaFoldDB" id="A0A1G5RX12"/>
<sequence length="330" mass="36143">MKDSSEMNAMHEMEGIKRMKLGDSGIEVGELCLGILPIGPLQKNVPVEEASEVIAEALRQGVDFIDTAQMYGTYPHIKRALEKVDKIPVIASKSHEATYEGMEAAVQEALEAMGVSVIDIFHLHAAKVETDVFDLRSGALQCLQDYKKKGVIRAVGISTHNPKVVEAAAHRADIDVVFALINVAGRGIYNGTQEEMEAAIKLCGEKGKGVYLMKILGGGTLSAEFEKSITYARGLGEFPLALGMIRMDEVEYNLRYFKNDPSYKEVPLELVQKNIFVFGIVCKSCGTCFDACHSDAISYGDDGKAWIDPDKCIQCGYCISACPHFAIRMM</sequence>
<dbReference type="GO" id="GO:0016491">
    <property type="term" value="F:oxidoreductase activity"/>
    <property type="evidence" value="ECO:0007669"/>
    <property type="project" value="InterPro"/>
</dbReference>
<evidence type="ECO:0000313" key="5">
    <source>
        <dbReference type="EMBL" id="SCZ77859.1"/>
    </source>
</evidence>
<dbReference type="CDD" id="cd19100">
    <property type="entry name" value="AKR_unchar"/>
    <property type="match status" value="1"/>
</dbReference>
<reference evidence="5 6" key="1">
    <citation type="submission" date="2016-10" db="EMBL/GenBank/DDBJ databases">
        <authorList>
            <person name="de Groot N.N."/>
        </authorList>
    </citation>
    <scope>NUCLEOTIDE SEQUENCE [LARGE SCALE GENOMIC DNA]</scope>
    <source>
        <strain evidence="5 6">DSM 2784</strain>
    </source>
</reference>
<dbReference type="RefSeq" id="WP_207646408.1">
    <property type="nucleotide sequence ID" value="NZ_FMWL01000003.1"/>
</dbReference>
<keyword evidence="6" id="KW-1185">Reference proteome</keyword>
<keyword evidence="3" id="KW-0411">Iron-sulfur</keyword>
<dbReference type="GO" id="GO:0051536">
    <property type="term" value="F:iron-sulfur cluster binding"/>
    <property type="evidence" value="ECO:0007669"/>
    <property type="project" value="UniProtKB-KW"/>
</dbReference>
<gene>
    <name evidence="5" type="ORF">SAMN03080599_00982</name>
</gene>
<dbReference type="PROSITE" id="PS51379">
    <property type="entry name" value="4FE4S_FER_2"/>
    <property type="match status" value="2"/>
</dbReference>
<evidence type="ECO:0000256" key="3">
    <source>
        <dbReference type="ARBA" id="ARBA00023014"/>
    </source>
</evidence>
<dbReference type="Gene3D" id="3.30.70.20">
    <property type="match status" value="1"/>
</dbReference>
<protein>
    <submittedName>
        <fullName evidence="5">Predicted oxidoreductase</fullName>
    </submittedName>
</protein>
<dbReference type="Pfam" id="PF00248">
    <property type="entry name" value="Aldo_ket_red"/>
    <property type="match status" value="1"/>
</dbReference>
<keyword evidence="2" id="KW-0408">Iron</keyword>
<feature type="domain" description="4Fe-4S ferredoxin-type" evidence="4">
    <location>
        <begin position="303"/>
        <end position="330"/>
    </location>
</feature>
<organism evidence="5 6">
    <name type="scientific">Acidaminobacter hydrogenoformans DSM 2784</name>
    <dbReference type="NCBI Taxonomy" id="1120920"/>
    <lineage>
        <taxon>Bacteria</taxon>
        <taxon>Bacillati</taxon>
        <taxon>Bacillota</taxon>
        <taxon>Clostridia</taxon>
        <taxon>Peptostreptococcales</taxon>
        <taxon>Acidaminobacteraceae</taxon>
        <taxon>Acidaminobacter</taxon>
    </lineage>
</organism>
<dbReference type="Pfam" id="PF00037">
    <property type="entry name" value="Fer4"/>
    <property type="match status" value="1"/>
</dbReference>
<evidence type="ECO:0000313" key="6">
    <source>
        <dbReference type="Proteomes" id="UP000199208"/>
    </source>
</evidence>
<name>A0A1G5RX12_9FIRM</name>
<dbReference type="PANTHER" id="PTHR43312">
    <property type="entry name" value="D-THREO-ALDOSE 1-DEHYDROGENASE"/>
    <property type="match status" value="1"/>
</dbReference>
<evidence type="ECO:0000256" key="1">
    <source>
        <dbReference type="ARBA" id="ARBA00022723"/>
    </source>
</evidence>
<dbReference type="SUPFAM" id="SSF51430">
    <property type="entry name" value="NAD(P)-linked oxidoreductase"/>
    <property type="match status" value="1"/>
</dbReference>
<dbReference type="Pfam" id="PF12800">
    <property type="entry name" value="Fer4_4"/>
    <property type="match status" value="1"/>
</dbReference>
<proteinExistence type="predicted"/>
<dbReference type="InterPro" id="IPR020471">
    <property type="entry name" value="AKR"/>
</dbReference>
<dbReference type="EMBL" id="FMWL01000003">
    <property type="protein sequence ID" value="SCZ77859.1"/>
    <property type="molecule type" value="Genomic_DNA"/>
</dbReference>
<keyword evidence="1" id="KW-0479">Metal-binding</keyword>
<evidence type="ECO:0000256" key="2">
    <source>
        <dbReference type="ARBA" id="ARBA00023004"/>
    </source>
</evidence>
<dbReference type="InterPro" id="IPR017900">
    <property type="entry name" value="4Fe4S_Fe_S_CS"/>
</dbReference>
<dbReference type="PANTHER" id="PTHR43312:SF1">
    <property type="entry name" value="NADP-DEPENDENT OXIDOREDUCTASE DOMAIN-CONTAINING PROTEIN"/>
    <property type="match status" value="1"/>
</dbReference>